<evidence type="ECO:0000313" key="4">
    <source>
        <dbReference type="Proteomes" id="UP000054302"/>
    </source>
</evidence>
<dbReference type="PANTHER" id="PTHR37540:SF5">
    <property type="entry name" value="TRANSCRIPTION FACTOR DOMAIN-CONTAINING PROTEIN"/>
    <property type="match status" value="1"/>
</dbReference>
<evidence type="ECO:0000256" key="2">
    <source>
        <dbReference type="SAM" id="Phobius"/>
    </source>
</evidence>
<dbReference type="Proteomes" id="UP000054302">
    <property type="component" value="Unassembled WGS sequence"/>
</dbReference>
<proteinExistence type="predicted"/>
<keyword evidence="2" id="KW-0812">Transmembrane</keyword>
<feature type="compositionally biased region" description="Low complexity" evidence="1">
    <location>
        <begin position="76"/>
        <end position="104"/>
    </location>
</feature>
<accession>A0A0D1XY71</accession>
<name>A0A0D1XY71_EXOME</name>
<dbReference type="GeneID" id="27322268"/>
<keyword evidence="4" id="KW-1185">Reference proteome</keyword>
<keyword evidence="2" id="KW-1133">Transmembrane helix</keyword>
<dbReference type="VEuPathDB" id="FungiDB:PV10_04423"/>
<feature type="compositionally biased region" description="Polar residues" evidence="1">
    <location>
        <begin position="114"/>
        <end position="128"/>
    </location>
</feature>
<dbReference type="HOGENOM" id="CLU_015771_1_1_1"/>
<gene>
    <name evidence="3" type="ORF">PV10_04423</name>
</gene>
<keyword evidence="2" id="KW-0472">Membrane</keyword>
<feature type="transmembrane region" description="Helical" evidence="2">
    <location>
        <begin position="562"/>
        <end position="581"/>
    </location>
</feature>
<dbReference type="PANTHER" id="PTHR37540">
    <property type="entry name" value="TRANSCRIPTION FACTOR (ACR-2), PUTATIVE-RELATED-RELATED"/>
    <property type="match status" value="1"/>
</dbReference>
<protein>
    <recommendedName>
        <fullName evidence="5">Transcription factor domain-containing protein</fullName>
    </recommendedName>
</protein>
<sequence length="689" mass="76287">MSPAKAIIYPSEGDGDEQDDKSSNIIRGSKRTKPCNRKSQADAASNRSRSHSHHSRTQGRVGGHGHGSELNLTNIPATTATTVPAATSSSSSSSSPTAPSSAVAGLAPSHESYPPTTARPTTSTNSKPSKVFQFVDANPSTDAQRFQNKVLVRSNASNYHWRRARKSTHPHSDVDVPGKLGHGHVKAKLPSPSTKRPSTSNTQSSGWLSNLSSLTHITSDEEQQDDFLNSSDHALLLLDPNRRTSETTPYLPSSHISGHHDPFEMYPSDLPKEFVSPVLDQLMGFMTFIFPPRPGAIMSDLTKIWMKATFNDWALFHGSLFCQLTRNKAFLGYTAETSESVQCYTETIRGVHRRFLENGPASFSDENILSVYSLAYHGVLRSVSAVKGPNQGPLEGLAMLNVYGGQLEAVHVHLQGLAKMINLRGGIHKIQFPGLAQAISYGDVIMATQALTKPLHPFVSINPTLIPPLRTTPLDHPLRELGQAFLSLPTFDIDVSGSKLFVVLRWITQHTLSIDDYVHGRPESYSTLQMSQQRSFVQHGLMLLAPSESGHEMLNPLHRLCWMATVVFCLLVTYPIPAIAAPFHRLAADIRLWLSHPQSRELYPQVPSFILWVMVMGAIASIGSNERQWYLKALAHMTKAMGIMDWFSLRDIMTTFLWYGDTNDIDGLNLWQDVSPLRQLTVSHRTRRR</sequence>
<feature type="compositionally biased region" description="Polar residues" evidence="1">
    <location>
        <begin position="191"/>
        <end position="207"/>
    </location>
</feature>
<dbReference type="EMBL" id="KN847522">
    <property type="protein sequence ID" value="KIV93186.1"/>
    <property type="molecule type" value="Genomic_DNA"/>
</dbReference>
<feature type="compositionally biased region" description="Basic residues" evidence="1">
    <location>
        <begin position="48"/>
        <end position="57"/>
    </location>
</feature>
<dbReference type="OrthoDB" id="3469466at2759"/>
<reference evidence="3 4" key="1">
    <citation type="submission" date="2015-01" db="EMBL/GenBank/DDBJ databases">
        <title>The Genome Sequence of Exophiala mesophila CBS40295.</title>
        <authorList>
            <consortium name="The Broad Institute Genomics Platform"/>
            <person name="Cuomo C."/>
            <person name="de Hoog S."/>
            <person name="Gorbushina A."/>
            <person name="Stielow B."/>
            <person name="Teixiera M."/>
            <person name="Abouelleil A."/>
            <person name="Chapman S.B."/>
            <person name="Priest M."/>
            <person name="Young S.K."/>
            <person name="Wortman J."/>
            <person name="Nusbaum C."/>
            <person name="Birren B."/>
        </authorList>
    </citation>
    <scope>NUCLEOTIDE SEQUENCE [LARGE SCALE GENOMIC DNA]</scope>
    <source>
        <strain evidence="3 4">CBS 40295</strain>
    </source>
</reference>
<evidence type="ECO:0000256" key="1">
    <source>
        <dbReference type="SAM" id="MobiDB-lite"/>
    </source>
</evidence>
<feature type="region of interest" description="Disordered" evidence="1">
    <location>
        <begin position="1"/>
        <end position="128"/>
    </location>
</feature>
<organism evidence="3 4">
    <name type="scientific">Exophiala mesophila</name>
    <name type="common">Black yeast-like fungus</name>
    <dbReference type="NCBI Taxonomy" id="212818"/>
    <lineage>
        <taxon>Eukaryota</taxon>
        <taxon>Fungi</taxon>
        <taxon>Dikarya</taxon>
        <taxon>Ascomycota</taxon>
        <taxon>Pezizomycotina</taxon>
        <taxon>Eurotiomycetes</taxon>
        <taxon>Chaetothyriomycetidae</taxon>
        <taxon>Chaetothyriales</taxon>
        <taxon>Herpotrichiellaceae</taxon>
        <taxon>Exophiala</taxon>
    </lineage>
</organism>
<dbReference type="RefSeq" id="XP_016224760.1">
    <property type="nucleotide sequence ID" value="XM_016368972.1"/>
</dbReference>
<evidence type="ECO:0000313" key="3">
    <source>
        <dbReference type="EMBL" id="KIV93186.1"/>
    </source>
</evidence>
<feature type="region of interest" description="Disordered" evidence="1">
    <location>
        <begin position="161"/>
        <end position="207"/>
    </location>
</feature>
<evidence type="ECO:0008006" key="5">
    <source>
        <dbReference type="Google" id="ProtNLM"/>
    </source>
</evidence>
<dbReference type="AlphaFoldDB" id="A0A0D1XY71"/>
<dbReference type="OMA" id="WHEATND"/>